<feature type="region of interest" description="Disordered" evidence="2">
    <location>
        <begin position="24"/>
        <end position="54"/>
    </location>
</feature>
<reference evidence="4" key="1">
    <citation type="journal article" date="2019" name="Int. J. Syst. Evol. Microbiol.">
        <title>The Global Catalogue of Microorganisms (GCM) 10K type strain sequencing project: providing services to taxonomists for standard genome sequencing and annotation.</title>
        <authorList>
            <consortium name="The Broad Institute Genomics Platform"/>
            <consortium name="The Broad Institute Genome Sequencing Center for Infectious Disease"/>
            <person name="Wu L."/>
            <person name="Ma J."/>
        </authorList>
    </citation>
    <scope>NUCLEOTIDE SEQUENCE [LARGE SCALE GENOMIC DNA]</scope>
    <source>
        <strain evidence="4">KCTC 32239</strain>
    </source>
</reference>
<accession>A0ABQ3AUW1</accession>
<proteinExistence type="predicted"/>
<evidence type="ECO:0000313" key="3">
    <source>
        <dbReference type="EMBL" id="GGY67358.1"/>
    </source>
</evidence>
<sequence length="520" mass="57911">MQITANPTSFTPNNSLLEITKNVDEPKLPDTSTANPPSAIVTFTGPSKPSDTYEPPRLVNVVQIRSAQAKGVASVAVNQSLISELSSLSTSRSPFSTSSFFNQIGALSRETNQYRNDARSQQMASTKATDKLKLDFEAYEGKPKSTVTLRIRTKDGDNIDVKIQHSSGLLGDSLEFSFNVEGKLSKDEQDALEKLARKLGDIADDFFRTGTTQLHGLKEFDQAQLKDFKIEFSKAKTIDTYTTASYEYSVDEAKQTQTLRAKDGDGYSFDITADLQSLLGEANSSFHQALESYLEVIRKTLNEHQPLQQEHFNSASLRFVIDGLTSLLAPKTAADKTPADSPAEKAIAAFDTGLPDFTAVISAPLLMLYKPEHQLIIPESMTLRLEQRTETALNDKGGLLIKQVNSFERQSREIEGVVGTDNGDLTRGNFTYKTIHEKQEMSRILDVMESGMKSMIEDFNSSMDTKIETYANFYLVDVKTDPKQERKLTQLVNDIQNHNQLQQELNTLKALSETKQNLFH</sequence>
<dbReference type="RefSeq" id="WP_189416381.1">
    <property type="nucleotide sequence ID" value="NZ_BMYZ01000001.1"/>
</dbReference>
<evidence type="ECO:0000256" key="1">
    <source>
        <dbReference type="SAM" id="Coils"/>
    </source>
</evidence>
<dbReference type="EMBL" id="BMYZ01000001">
    <property type="protein sequence ID" value="GGY67358.1"/>
    <property type="molecule type" value="Genomic_DNA"/>
</dbReference>
<keyword evidence="4" id="KW-1185">Reference proteome</keyword>
<name>A0ABQ3AUW1_9GAMM</name>
<evidence type="ECO:0008006" key="5">
    <source>
        <dbReference type="Google" id="ProtNLM"/>
    </source>
</evidence>
<keyword evidence="1" id="KW-0175">Coiled coil</keyword>
<dbReference type="Proteomes" id="UP000619761">
    <property type="component" value="Unassembled WGS sequence"/>
</dbReference>
<comment type="caution">
    <text evidence="3">The sequence shown here is derived from an EMBL/GenBank/DDBJ whole genome shotgun (WGS) entry which is preliminary data.</text>
</comment>
<gene>
    <name evidence="3" type="ORF">GCM10011613_09340</name>
</gene>
<evidence type="ECO:0000313" key="4">
    <source>
        <dbReference type="Proteomes" id="UP000619761"/>
    </source>
</evidence>
<feature type="coiled-coil region" evidence="1">
    <location>
        <begin position="491"/>
        <end position="518"/>
    </location>
</feature>
<protein>
    <recommendedName>
        <fullName evidence="5">Flagellar hook-associated protein 2 C-terminal domain-containing protein</fullName>
    </recommendedName>
</protein>
<organism evidence="3 4">
    <name type="scientific">Cellvibrio zantedeschiae</name>
    <dbReference type="NCBI Taxonomy" id="1237077"/>
    <lineage>
        <taxon>Bacteria</taxon>
        <taxon>Pseudomonadati</taxon>
        <taxon>Pseudomonadota</taxon>
        <taxon>Gammaproteobacteria</taxon>
        <taxon>Cellvibrionales</taxon>
        <taxon>Cellvibrionaceae</taxon>
        <taxon>Cellvibrio</taxon>
    </lineage>
</organism>
<evidence type="ECO:0000256" key="2">
    <source>
        <dbReference type="SAM" id="MobiDB-lite"/>
    </source>
</evidence>